<protein>
    <submittedName>
        <fullName evidence="1">RNA polymerase I-specific transcription initiation factor RRN3</fullName>
    </submittedName>
</protein>
<keyword evidence="2" id="KW-1185">Reference proteome</keyword>
<gene>
    <name evidence="1" type="ORF">H920_19623</name>
</gene>
<organism evidence="1 2">
    <name type="scientific">Fukomys damarensis</name>
    <name type="common">Damaraland mole rat</name>
    <name type="synonym">Cryptomys damarensis</name>
    <dbReference type="NCBI Taxonomy" id="885580"/>
    <lineage>
        <taxon>Eukaryota</taxon>
        <taxon>Metazoa</taxon>
        <taxon>Chordata</taxon>
        <taxon>Craniata</taxon>
        <taxon>Vertebrata</taxon>
        <taxon>Euteleostomi</taxon>
        <taxon>Mammalia</taxon>
        <taxon>Eutheria</taxon>
        <taxon>Euarchontoglires</taxon>
        <taxon>Glires</taxon>
        <taxon>Rodentia</taxon>
        <taxon>Hystricomorpha</taxon>
        <taxon>Bathyergidae</taxon>
        <taxon>Fukomys</taxon>
    </lineage>
</organism>
<sequence length="70" mass="7705">MFQIRMMKMIEVIEDEDDDFLKGEVPQNDAVIGITPSSFETHFRSPSSSVGSPPVVYMPGQSPLISGICD</sequence>
<dbReference type="GO" id="GO:0003743">
    <property type="term" value="F:translation initiation factor activity"/>
    <property type="evidence" value="ECO:0007669"/>
    <property type="project" value="UniProtKB-KW"/>
</dbReference>
<accession>A0A091CP81</accession>
<dbReference type="AlphaFoldDB" id="A0A091CP81"/>
<evidence type="ECO:0000313" key="2">
    <source>
        <dbReference type="Proteomes" id="UP000028990"/>
    </source>
</evidence>
<proteinExistence type="predicted"/>
<dbReference type="eggNOG" id="KOG2434">
    <property type="taxonomic scope" value="Eukaryota"/>
</dbReference>
<dbReference type="Proteomes" id="UP000028990">
    <property type="component" value="Unassembled WGS sequence"/>
</dbReference>
<reference evidence="1 2" key="1">
    <citation type="submission" date="2013-11" db="EMBL/GenBank/DDBJ databases">
        <title>The Damaraland mole rat (Fukomys damarensis) genome and evolution of African mole rats.</title>
        <authorList>
            <person name="Gladyshev V.N."/>
            <person name="Fang X."/>
        </authorList>
    </citation>
    <scope>NUCLEOTIDE SEQUENCE [LARGE SCALE GENOMIC DNA]</scope>
    <source>
        <tissue evidence="1">Liver</tissue>
    </source>
</reference>
<evidence type="ECO:0000313" key="1">
    <source>
        <dbReference type="EMBL" id="KFO18990.1"/>
    </source>
</evidence>
<dbReference type="EMBL" id="KN125232">
    <property type="protein sequence ID" value="KFO18990.1"/>
    <property type="molecule type" value="Genomic_DNA"/>
</dbReference>
<name>A0A091CP81_FUKDA</name>
<keyword evidence="1" id="KW-0396">Initiation factor</keyword>
<keyword evidence="1" id="KW-0648">Protein biosynthesis</keyword>